<evidence type="ECO:0000259" key="3">
    <source>
        <dbReference type="Pfam" id="PF17293"/>
    </source>
</evidence>
<dbReference type="Gene3D" id="1.10.150.130">
    <property type="match status" value="1"/>
</dbReference>
<dbReference type="Proteomes" id="UP000261174">
    <property type="component" value="Unassembled WGS sequence"/>
</dbReference>
<sequence length="157" mass="18478">MPAGRWYVYARIVVNKTKCELGMKQQINPSDWNEAKGCAKNKSDELRRFSRYLEVVRAKLVRHYQQLRLGNEGINADMVKEAFLNDDKPAEQHSLMWLIGYHNEIMKTVLAPGTMKNYRTTESYLQLFIKKHYGTNDVLLRKLAFEFITGFEHYVRT</sequence>
<dbReference type="InterPro" id="IPR035386">
    <property type="entry name" value="Arm-DNA-bind_5"/>
</dbReference>
<keyword evidence="5" id="KW-1185">Reference proteome</keyword>
<evidence type="ECO:0000313" key="4">
    <source>
        <dbReference type="EMBL" id="RFM31847.1"/>
    </source>
</evidence>
<accession>A0A3E1NVC0</accession>
<evidence type="ECO:0000313" key="5">
    <source>
        <dbReference type="Proteomes" id="UP000261174"/>
    </source>
</evidence>
<evidence type="ECO:0000256" key="1">
    <source>
        <dbReference type="ARBA" id="ARBA00023125"/>
    </source>
</evidence>
<dbReference type="InterPro" id="IPR010998">
    <property type="entry name" value="Integrase_recombinase_N"/>
</dbReference>
<feature type="domain" description="Arm DNA-binding" evidence="3">
    <location>
        <begin position="8"/>
        <end position="80"/>
    </location>
</feature>
<keyword evidence="1" id="KW-0238">DNA-binding</keyword>
<dbReference type="Pfam" id="PF17293">
    <property type="entry name" value="Arm-DNA-bind_5"/>
    <property type="match status" value="1"/>
</dbReference>
<evidence type="ECO:0000259" key="2">
    <source>
        <dbReference type="Pfam" id="PF13102"/>
    </source>
</evidence>
<organism evidence="4 5">
    <name type="scientific">Chitinophaga silvisoli</name>
    <dbReference type="NCBI Taxonomy" id="2291814"/>
    <lineage>
        <taxon>Bacteria</taxon>
        <taxon>Pseudomonadati</taxon>
        <taxon>Bacteroidota</taxon>
        <taxon>Chitinophagia</taxon>
        <taxon>Chitinophagales</taxon>
        <taxon>Chitinophagaceae</taxon>
        <taxon>Chitinophaga</taxon>
    </lineage>
</organism>
<reference evidence="4 5" key="1">
    <citation type="submission" date="2018-08" db="EMBL/GenBank/DDBJ databases">
        <title>Chitinophaga sp. K20C18050901, a novel bacterium isolated from forest soil.</title>
        <authorList>
            <person name="Wang C."/>
        </authorList>
    </citation>
    <scope>NUCLEOTIDE SEQUENCE [LARGE SCALE GENOMIC DNA]</scope>
    <source>
        <strain evidence="4 5">K20C18050901</strain>
    </source>
</reference>
<dbReference type="GO" id="GO:0003677">
    <property type="term" value="F:DNA binding"/>
    <property type="evidence" value="ECO:0007669"/>
    <property type="project" value="UniProtKB-KW"/>
</dbReference>
<dbReference type="Pfam" id="PF13102">
    <property type="entry name" value="Phage_int_SAM_5"/>
    <property type="match status" value="1"/>
</dbReference>
<name>A0A3E1NVC0_9BACT</name>
<comment type="caution">
    <text evidence="4">The sequence shown here is derived from an EMBL/GenBank/DDBJ whole genome shotgun (WGS) entry which is preliminary data.</text>
</comment>
<dbReference type="EMBL" id="QTJV01000012">
    <property type="protein sequence ID" value="RFM31847.1"/>
    <property type="molecule type" value="Genomic_DNA"/>
</dbReference>
<dbReference type="AlphaFoldDB" id="A0A3E1NVC0"/>
<feature type="domain" description="Phage integrase SAM-like" evidence="2">
    <location>
        <begin position="95"/>
        <end position="155"/>
    </location>
</feature>
<gene>
    <name evidence="4" type="ORF">DXN04_27190</name>
</gene>
<protein>
    <submittedName>
        <fullName evidence="4">Uncharacterized protein</fullName>
    </submittedName>
</protein>
<dbReference type="InterPro" id="IPR025269">
    <property type="entry name" value="SAM-like_dom"/>
</dbReference>
<proteinExistence type="predicted"/>